<evidence type="ECO:0000313" key="3">
    <source>
        <dbReference type="EMBL" id="RDH30323.1"/>
    </source>
</evidence>
<sequence>MPTKPQTSSKETESIPEGWRDDPFHVQGAEYQEFAYAYGLTNVSVLLTQGLDIGEHGFICSSNGRYYLADEMAYCMLEITKPTTYSGILHVLNTKGQNGLRMKSLQMVPYAEQPESGPGAYVVLGYKVTHVNYPPSCSPNLPINYTSSLPLNSSILSNTTHTTIIMMNRSPRVATRCLRQQRLRQSAGRYRNARFQSSSSSSSSSGSTGTGSSNPALIGGLSGGLVAIVTGYTWYHLSGARKAVKTMKQTQVYADQVKQGIIKNAPEPDKALNWLRDTLKSYAVLLPGAGKHIDAAFDDLEKVKQRHGPEVDSIVRDAYKELKALGNKGGANADTAIQALQVLQKSLTRLMELSGDAAGDILDNHPWLQEKVGGGWKQLKEMGDAYGPQAKEEVDKTREQLAGVAKKGFSLASVEEVRKLIQEKSEKLQKLGDEMWQKGLEESKQYLDKNPKVKELVENNAEALKKGNVSELWGMVKEAASSGKTEQVEKYVKEKVDQAQQSGSFDLSKWADMVPGGSNVLGQLQSLRTLQEKKGKEAENVLKETMDEIQEVLKKRKEQMEKLANEAKKDD</sequence>
<keyword evidence="1" id="KW-0175">Coiled coil</keyword>
<feature type="coiled-coil region" evidence="1">
    <location>
        <begin position="535"/>
        <end position="570"/>
    </location>
</feature>
<dbReference type="Proteomes" id="UP000253729">
    <property type="component" value="Unassembled WGS sequence"/>
</dbReference>
<gene>
    <name evidence="3" type="ORF">BDQ94DRAFT_181633</name>
</gene>
<dbReference type="AlphaFoldDB" id="A0A3F3PTU8"/>
<protein>
    <submittedName>
        <fullName evidence="3">Uncharacterized protein</fullName>
    </submittedName>
</protein>
<feature type="region of interest" description="Disordered" evidence="2">
    <location>
        <begin position="1"/>
        <end position="22"/>
    </location>
</feature>
<dbReference type="EMBL" id="KZ852061">
    <property type="protein sequence ID" value="RDH30323.1"/>
    <property type="molecule type" value="Genomic_DNA"/>
</dbReference>
<reference evidence="3 4" key="1">
    <citation type="submission" date="2018-07" db="EMBL/GenBank/DDBJ databases">
        <title>The genomes of Aspergillus section Nigri reveals drivers in fungal speciation.</title>
        <authorList>
            <consortium name="DOE Joint Genome Institute"/>
            <person name="Vesth T.C."/>
            <person name="Nybo J."/>
            <person name="Theobald S."/>
            <person name="Brandl J."/>
            <person name="Frisvad J.C."/>
            <person name="Nielsen K.F."/>
            <person name="Lyhne E.K."/>
            <person name="Kogle M.E."/>
            <person name="Kuo A."/>
            <person name="Riley R."/>
            <person name="Clum A."/>
            <person name="Nolan M."/>
            <person name="Lipzen A."/>
            <person name="Salamov A."/>
            <person name="Henrissat B."/>
            <person name="Wiebenga A."/>
            <person name="De vries R.P."/>
            <person name="Grigoriev I.V."/>
            <person name="Mortensen U.H."/>
            <person name="Andersen M.R."/>
            <person name="Baker S.E."/>
        </authorList>
    </citation>
    <scope>NUCLEOTIDE SEQUENCE [LARGE SCALE GENOMIC DNA]</scope>
    <source>
        <strain evidence="3 4">CBS 139.54b</strain>
    </source>
</reference>
<dbReference type="STRING" id="1341132.A0A3F3PTU8"/>
<accession>A0A3F3PTU8</accession>
<proteinExistence type="predicted"/>
<feature type="compositionally biased region" description="Low complexity" evidence="2">
    <location>
        <begin position="197"/>
        <end position="212"/>
    </location>
</feature>
<evidence type="ECO:0000256" key="1">
    <source>
        <dbReference type="SAM" id="Coils"/>
    </source>
</evidence>
<organism evidence="3 4">
    <name type="scientific">Aspergillus welwitschiae</name>
    <dbReference type="NCBI Taxonomy" id="1341132"/>
    <lineage>
        <taxon>Eukaryota</taxon>
        <taxon>Fungi</taxon>
        <taxon>Dikarya</taxon>
        <taxon>Ascomycota</taxon>
        <taxon>Pezizomycotina</taxon>
        <taxon>Eurotiomycetes</taxon>
        <taxon>Eurotiomycetidae</taxon>
        <taxon>Eurotiales</taxon>
        <taxon>Aspergillaceae</taxon>
        <taxon>Aspergillus</taxon>
        <taxon>Aspergillus subgen. Circumdati</taxon>
    </lineage>
</organism>
<evidence type="ECO:0000313" key="4">
    <source>
        <dbReference type="Proteomes" id="UP000253729"/>
    </source>
</evidence>
<feature type="region of interest" description="Disordered" evidence="2">
    <location>
        <begin position="185"/>
        <end position="212"/>
    </location>
</feature>
<keyword evidence="4" id="KW-1185">Reference proteome</keyword>
<dbReference type="RefSeq" id="XP_026623345.1">
    <property type="nucleotide sequence ID" value="XM_026773936.1"/>
</dbReference>
<dbReference type="GeneID" id="38142292"/>
<name>A0A3F3PTU8_9EURO</name>
<evidence type="ECO:0000256" key="2">
    <source>
        <dbReference type="SAM" id="MobiDB-lite"/>
    </source>
</evidence>
<feature type="compositionally biased region" description="Basic and acidic residues" evidence="2">
    <location>
        <begin position="10"/>
        <end position="22"/>
    </location>
</feature>